<accession>H6L1Z1</accession>
<dbReference type="Proteomes" id="UP000007519">
    <property type="component" value="Chromosome"/>
</dbReference>
<evidence type="ECO:0000313" key="2">
    <source>
        <dbReference type="Proteomes" id="UP000007519"/>
    </source>
</evidence>
<proteinExistence type="predicted"/>
<dbReference type="KEGG" id="sgn:SGRA_0790"/>
<keyword evidence="2" id="KW-1185">Reference proteome</keyword>
<gene>
    <name evidence="1" type="ordered locus">SGRA_0790</name>
</gene>
<reference evidence="1 2" key="1">
    <citation type="journal article" date="2012" name="Stand. Genomic Sci.">
        <title>Complete genome sequencing and analysis of Saprospira grandis str. Lewin, a predatory marine bacterium.</title>
        <authorList>
            <person name="Saw J.H."/>
            <person name="Yuryev A."/>
            <person name="Kanbe M."/>
            <person name="Hou S."/>
            <person name="Young A.G."/>
            <person name="Aizawa S."/>
            <person name="Alam M."/>
        </authorList>
    </citation>
    <scope>NUCLEOTIDE SEQUENCE [LARGE SCALE GENOMIC DNA]</scope>
    <source>
        <strain evidence="1 2">Lewin</strain>
    </source>
</reference>
<dbReference type="EMBL" id="CP002831">
    <property type="protein sequence ID" value="AFC23528.1"/>
    <property type="molecule type" value="Genomic_DNA"/>
</dbReference>
<evidence type="ECO:0000313" key="1">
    <source>
        <dbReference type="EMBL" id="AFC23528.1"/>
    </source>
</evidence>
<sequence length="35" mass="4330">MANFLLFRLLPYFSGILDDYPNDLKLKYYVWFPQK</sequence>
<dbReference type="AlphaFoldDB" id="H6L1Z1"/>
<organism evidence="1 2">
    <name type="scientific">Saprospira grandis (strain Lewin)</name>
    <dbReference type="NCBI Taxonomy" id="984262"/>
    <lineage>
        <taxon>Bacteria</taxon>
        <taxon>Pseudomonadati</taxon>
        <taxon>Bacteroidota</taxon>
        <taxon>Saprospiria</taxon>
        <taxon>Saprospirales</taxon>
        <taxon>Saprospiraceae</taxon>
        <taxon>Saprospira</taxon>
    </lineage>
</organism>
<protein>
    <submittedName>
        <fullName evidence="1">Uncharacterized protein</fullName>
    </submittedName>
</protein>
<name>H6L1Z1_SAPGL</name>
<dbReference type="HOGENOM" id="CLU_3367213_0_0_10"/>